<dbReference type="KEGG" id="pre:PCA10_46060"/>
<feature type="transmembrane region" description="Helical" evidence="8">
    <location>
        <begin position="231"/>
        <end position="252"/>
    </location>
</feature>
<dbReference type="PANTHER" id="PTHR21716:SF67">
    <property type="entry name" value="TRANSPORT PROTEIN YDIK-RELATED"/>
    <property type="match status" value="1"/>
</dbReference>
<evidence type="ECO:0000256" key="8">
    <source>
        <dbReference type="SAM" id="Phobius"/>
    </source>
</evidence>
<keyword evidence="3" id="KW-0813">Transport</keyword>
<evidence type="ECO:0000256" key="1">
    <source>
        <dbReference type="ARBA" id="ARBA00004651"/>
    </source>
</evidence>
<evidence type="ECO:0000256" key="6">
    <source>
        <dbReference type="ARBA" id="ARBA00022989"/>
    </source>
</evidence>
<gene>
    <name evidence="9" type="ORF">PCA10_46060</name>
</gene>
<evidence type="ECO:0000256" key="2">
    <source>
        <dbReference type="ARBA" id="ARBA00009773"/>
    </source>
</evidence>
<dbReference type="Proteomes" id="UP000015503">
    <property type="component" value="Chromosome"/>
</dbReference>
<dbReference type="PATRIC" id="fig|1245471.3.peg.4660"/>
<feature type="transmembrane region" description="Helical" evidence="8">
    <location>
        <begin position="184"/>
        <end position="210"/>
    </location>
</feature>
<feature type="transmembrane region" description="Helical" evidence="8">
    <location>
        <begin position="93"/>
        <end position="116"/>
    </location>
</feature>
<dbReference type="HOGENOM" id="CLU_041771_1_1_6"/>
<feature type="transmembrane region" description="Helical" evidence="8">
    <location>
        <begin position="339"/>
        <end position="365"/>
    </location>
</feature>
<name>S6AVN8_METRE</name>
<comment type="similarity">
    <text evidence="2">Belongs to the autoinducer-2 exporter (AI-2E) (TC 2.A.86) family.</text>
</comment>
<comment type="subcellular location">
    <subcellularLocation>
        <location evidence="1">Cell membrane</location>
        <topology evidence="1">Multi-pass membrane protein</topology>
    </subcellularLocation>
</comment>
<keyword evidence="5 8" id="KW-0812">Transmembrane</keyword>
<feature type="transmembrane region" description="Helical" evidence="8">
    <location>
        <begin position="63"/>
        <end position="81"/>
    </location>
</feature>
<dbReference type="EMBL" id="AP013068">
    <property type="protein sequence ID" value="BAN50338.1"/>
    <property type="molecule type" value="Genomic_DNA"/>
</dbReference>
<evidence type="ECO:0000313" key="10">
    <source>
        <dbReference type="Proteomes" id="UP000015503"/>
    </source>
</evidence>
<sequence>MGTGIVPSPVGSTANGFKEIPMVPSSLWEQALSRGLLDVFIRAGLILVLAMACYQVFHPFLNLMLWAVILAVTFYPLHQRLCNAMGLGEGKVATLITLVSVAILLIPVFLLGSSIAESMDSGLELLKGGDLQIPAPPESIASWPLIGQPLSDAWKQAADADQTSLVKQVLPYLKGAGLVLMSKLAGVGAGILLFLGALIIGGIIMAYGGNGHRSAVAIASRLSGPVRGPQIAELCTATIRAVAQGVVGIAFIQMLLVGVGFVVMGIPGAGVLALLVLLLGIMQLPVTLITVPVIIFVFATQGASLGVIIFTVYSVVAGLSDNVLKPMLLGRGVNVPMPVVLIGALGGMVTGGIIGLFIGPVVLAVGYKLFWQWVEDPPKLPVEEERTAP</sequence>
<organism evidence="9 10">
    <name type="scientific">Metapseudomonas resinovorans NBRC 106553</name>
    <dbReference type="NCBI Taxonomy" id="1245471"/>
    <lineage>
        <taxon>Bacteria</taxon>
        <taxon>Pseudomonadati</taxon>
        <taxon>Pseudomonadota</taxon>
        <taxon>Gammaproteobacteria</taxon>
        <taxon>Pseudomonadales</taxon>
        <taxon>Pseudomonadaceae</taxon>
        <taxon>Metapseudomonas</taxon>
    </lineage>
</organism>
<proteinExistence type="inferred from homology"/>
<dbReference type="GO" id="GO:0005886">
    <property type="term" value="C:plasma membrane"/>
    <property type="evidence" value="ECO:0007669"/>
    <property type="project" value="UniProtKB-SubCell"/>
</dbReference>
<feature type="transmembrane region" description="Helical" evidence="8">
    <location>
        <begin position="293"/>
        <end position="319"/>
    </location>
</feature>
<dbReference type="PANTHER" id="PTHR21716">
    <property type="entry name" value="TRANSMEMBRANE PROTEIN"/>
    <property type="match status" value="1"/>
</dbReference>
<keyword evidence="10" id="KW-1185">Reference proteome</keyword>
<keyword evidence="7 8" id="KW-0472">Membrane</keyword>
<evidence type="ECO:0000256" key="7">
    <source>
        <dbReference type="ARBA" id="ARBA00023136"/>
    </source>
</evidence>
<dbReference type="Pfam" id="PF01594">
    <property type="entry name" value="AI-2E_transport"/>
    <property type="match status" value="1"/>
</dbReference>
<evidence type="ECO:0000256" key="5">
    <source>
        <dbReference type="ARBA" id="ARBA00022692"/>
    </source>
</evidence>
<evidence type="ECO:0000256" key="3">
    <source>
        <dbReference type="ARBA" id="ARBA00022448"/>
    </source>
</evidence>
<reference evidence="9 10" key="1">
    <citation type="journal article" date="2013" name="Genome Announc.">
        <title>Complete Genome Sequence of the Carbazole Degrader Pseudomonas resinovorans Strain CA10 (NBRC 106553).</title>
        <authorList>
            <person name="Shintani M."/>
            <person name="Hosoyama A."/>
            <person name="Ohji S."/>
            <person name="Tsuchikane K."/>
            <person name="Takarada H."/>
            <person name="Yamazoe A."/>
            <person name="Fujita N."/>
            <person name="Nojiri H."/>
        </authorList>
    </citation>
    <scope>NUCLEOTIDE SEQUENCE [LARGE SCALE GENOMIC DNA]</scope>
    <source>
        <strain evidence="9 10">NBRC 106553</strain>
    </source>
</reference>
<dbReference type="eggNOG" id="COG0628">
    <property type="taxonomic scope" value="Bacteria"/>
</dbReference>
<evidence type="ECO:0000313" key="9">
    <source>
        <dbReference type="EMBL" id="BAN50338.1"/>
    </source>
</evidence>
<feature type="transmembrane region" description="Helical" evidence="8">
    <location>
        <begin position="258"/>
        <end position="281"/>
    </location>
</feature>
<protein>
    <submittedName>
        <fullName evidence="9">Putative transporter</fullName>
    </submittedName>
</protein>
<dbReference type="InterPro" id="IPR002549">
    <property type="entry name" value="AI-2E-like"/>
</dbReference>
<keyword evidence="4" id="KW-1003">Cell membrane</keyword>
<keyword evidence="6 8" id="KW-1133">Transmembrane helix</keyword>
<feature type="transmembrane region" description="Helical" evidence="8">
    <location>
        <begin position="39"/>
        <end position="57"/>
    </location>
</feature>
<accession>S6AVN8</accession>
<dbReference type="STRING" id="1245471.PCA10_46060"/>
<dbReference type="AlphaFoldDB" id="S6AVN8"/>
<evidence type="ECO:0000256" key="4">
    <source>
        <dbReference type="ARBA" id="ARBA00022475"/>
    </source>
</evidence>